<protein>
    <submittedName>
        <fullName evidence="1">Uncharacterized protein</fullName>
    </submittedName>
</protein>
<organism evidence="1 2">
    <name type="scientific">Kalanchoe fedtschenkoi</name>
    <name type="common">Lavender scallops</name>
    <name type="synonym">South American air plant</name>
    <dbReference type="NCBI Taxonomy" id="63787"/>
    <lineage>
        <taxon>Eukaryota</taxon>
        <taxon>Viridiplantae</taxon>
        <taxon>Streptophyta</taxon>
        <taxon>Embryophyta</taxon>
        <taxon>Tracheophyta</taxon>
        <taxon>Spermatophyta</taxon>
        <taxon>Magnoliopsida</taxon>
        <taxon>eudicotyledons</taxon>
        <taxon>Gunneridae</taxon>
        <taxon>Pentapetalae</taxon>
        <taxon>Saxifragales</taxon>
        <taxon>Crassulaceae</taxon>
        <taxon>Kalanchoe</taxon>
    </lineage>
</organism>
<proteinExistence type="predicted"/>
<sequence>MDISENNGQNHMNLTFIFVALAGSSMRKIAARAAVNLVVYHIWRERNARIFRDEVKDLQRLKIEALQEMNMILGKITRMKLTQRNVAWAKKMGICPNFVSPRQNSQILLQAGGI</sequence>
<dbReference type="EnsemblPlants" id="Kaladp0040s0555.1.v1.1">
    <property type="protein sequence ID" value="Kaladp0040s0555.1.v1.1.CDS.1"/>
    <property type="gene ID" value="Kaladp0040s0555.v1.1"/>
</dbReference>
<evidence type="ECO:0000313" key="1">
    <source>
        <dbReference type="EnsemblPlants" id="Kaladp0040s0555.1.v1.1.CDS.1"/>
    </source>
</evidence>
<evidence type="ECO:0000313" key="2">
    <source>
        <dbReference type="Proteomes" id="UP000594263"/>
    </source>
</evidence>
<accession>A0A7N0ZW78</accession>
<dbReference type="Proteomes" id="UP000594263">
    <property type="component" value="Unplaced"/>
</dbReference>
<dbReference type="AlphaFoldDB" id="A0A7N0ZW78"/>
<dbReference type="Gramene" id="Kaladp0040s0555.1.v1.1">
    <property type="protein sequence ID" value="Kaladp0040s0555.1.v1.1.CDS.1"/>
    <property type="gene ID" value="Kaladp0040s0555.v1.1"/>
</dbReference>
<name>A0A7N0ZW78_KALFE</name>
<reference evidence="1" key="1">
    <citation type="submission" date="2021-01" db="UniProtKB">
        <authorList>
            <consortium name="EnsemblPlants"/>
        </authorList>
    </citation>
    <scope>IDENTIFICATION</scope>
</reference>
<keyword evidence="2" id="KW-1185">Reference proteome</keyword>